<dbReference type="Proteomes" id="UP000243425">
    <property type="component" value="Nucleomorph 2"/>
</dbReference>
<dbReference type="RefSeq" id="XP_001712904.1">
    <property type="nucleotide sequence ID" value="XM_001712852.1"/>
</dbReference>
<evidence type="ECO:0000313" key="2">
    <source>
        <dbReference type="Proteomes" id="UP000243425"/>
    </source>
</evidence>
<dbReference type="EMBL" id="DQ158857">
    <property type="protein sequence ID" value="ABA27292.1"/>
    <property type="molecule type" value="Genomic_DNA"/>
</dbReference>
<proteinExistence type="predicted"/>
<sequence length="591" mass="69925">MNKKGYKYLDLLVSCAYNLKKSLVIELVDLINYFQSNINKDLELLYNFRTNFYGYYIITKKAVRDIIFEIRFRVLNKTLKSTLLSHIKKIVDFKYGNIQLIIHSGNYASSLVKNMKMYLYIGSLIKSKVYIMHKSRTFLKIDSILQKINNKNNISLELINYESFSALSSNSIDLNNKVSYKKNFLPLQFSLSRLKNKNKSYNLNDSLLMLVLEGIFIDSCSVHKEYIVSGLLSSAPLNNGKIGYSLNFFIHIHSIGYSNQLVLNIGSFYKIYKHLKTKKAESLYYFLSILLFNELKSYSELKKILFLMLIKNNKNENLFNKIENNINICLLNKSSFDLESLLDQVVSYKYINFFNVSNTSHQSKFNIYNALENNNIYRNCTDNFHSKKPCSFFKSIILLNDIDLVDLNKTIFNFHITEQNKISVFDFSNNQKLYFSNLSFIFNINLYLNYKEKLKFRELNLKLDNYIKYFFINYTVKTSNKKQFSDIFYIFDKTVIKESNINNEIKSKYKKLLGIMMYSKPYLSNTKKNYLKQLYYSIRKQKYSNKNYKISNHKIFLSFLKLSYLSSKLYLHKKVKFSTFEEILSIFSRAL</sequence>
<evidence type="ECO:0000313" key="1">
    <source>
        <dbReference type="EMBL" id="ABA27292.1"/>
    </source>
</evidence>
<dbReference type="AlphaFoldDB" id="Q3LW74"/>
<name>Q3LW74_BIGNA</name>
<accession>Q3LW74</accession>
<keyword evidence="1" id="KW-0542">Nucleomorph</keyword>
<organism evidence="1 2">
    <name type="scientific">Bigelowiella natans</name>
    <name type="common">Pedinomonas minutissima</name>
    <name type="synonym">Chlorarachnion sp. (strain CCMP621)</name>
    <dbReference type="NCBI Taxonomy" id="227086"/>
    <lineage>
        <taxon>Eukaryota</taxon>
        <taxon>Sar</taxon>
        <taxon>Rhizaria</taxon>
        <taxon>Cercozoa</taxon>
        <taxon>Chlorarachniophyceae</taxon>
        <taxon>Bigelowiella</taxon>
    </lineage>
</organism>
<dbReference type="GeneID" id="5788520"/>
<protein>
    <submittedName>
        <fullName evidence="1">Uncharacterized protein</fullName>
    </submittedName>
</protein>
<geneLocation type="nucleomorph" evidence="1"/>
<reference evidence="1 2" key="1">
    <citation type="journal article" date="2006" name="Proc. Natl. Acad. Sci. U.S.A.">
        <title>Complete nucleotide sequence of the chlorarachniophyte nucleomorph: nature's smallest nucleus.</title>
        <authorList>
            <person name="Gilson P.R."/>
            <person name="Su V."/>
            <person name="Slamovits C.H."/>
            <person name="Reith M.E."/>
            <person name="Keeling P.J."/>
            <person name="McFadden G.I."/>
        </authorList>
    </citation>
    <scope>NUCLEOTIDE SEQUENCE [LARGE SCALE GENOMIC DNA]</scope>
    <source>
        <strain evidence="2">CCMP621</strain>
    </source>
</reference>